<keyword evidence="4" id="KW-0413">Isomerase</keyword>
<gene>
    <name evidence="5" type="ORF">I9054_006460</name>
</gene>
<dbReference type="Gene3D" id="3.90.226.10">
    <property type="entry name" value="2-enoyl-CoA Hydratase, Chain A, domain 1"/>
    <property type="match status" value="1"/>
</dbReference>
<dbReference type="InterPro" id="IPR029045">
    <property type="entry name" value="ClpP/crotonase-like_dom_sf"/>
</dbReference>
<dbReference type="STRING" id="106648.GCA_000753985_04585"/>
<dbReference type="Proteomes" id="UP000644140">
    <property type="component" value="Chromosome"/>
</dbReference>
<evidence type="ECO:0000256" key="4">
    <source>
        <dbReference type="ARBA" id="ARBA00023235"/>
    </source>
</evidence>
<accession>A0A0A8TNH6</accession>
<dbReference type="EMBL" id="CP092085">
    <property type="protein sequence ID" value="UUN99089.1"/>
    <property type="molecule type" value="Genomic_DNA"/>
</dbReference>
<dbReference type="eggNOG" id="COG1024">
    <property type="taxonomic scope" value="Bacteria"/>
</dbReference>
<comment type="similarity">
    <text evidence="2">Belongs to the enoyl-CoA hydratase/isomerase family.</text>
</comment>
<dbReference type="GO" id="GO:0004165">
    <property type="term" value="F:delta(3)-delta(2)-enoyl-CoA isomerase activity"/>
    <property type="evidence" value="ECO:0007669"/>
    <property type="project" value="UniProtKB-ARBA"/>
</dbReference>
<evidence type="ECO:0000256" key="2">
    <source>
        <dbReference type="ARBA" id="ARBA00005254"/>
    </source>
</evidence>
<sequence length="266" mass="28988">MTLSCIQQPHQHLNANLENGVLTLAINRPEAKNALYGELYLWIAKALDEADQDNDVRVVILRGAEADFSAGNDMKDFMAFIQQPLEGKEGDGPPFVLLKAAARLSKPLICAVRGVAIGIGVTILLHADLVYADNTALFQIPFVSLGLSPEGASSKLLIQQAGYHKAAELLLTAQKFNSEKALNAGLINSIEDDVYGHALHQAQTLAALPLASIKQTKALMKHNLEEIIQCVDDEAVIFMQRVKSPEMAEAVAAFMQKRKPNFSQFN</sequence>
<keyword evidence="3" id="KW-0576">Peroxisome</keyword>
<evidence type="ECO:0000256" key="1">
    <source>
        <dbReference type="ARBA" id="ARBA00004275"/>
    </source>
</evidence>
<reference evidence="5" key="1">
    <citation type="submission" date="2022-02" db="EMBL/GenBank/DDBJ databases">
        <title>Characterization of Tn125 harboring carbapenem-resistant Acinetobacter bereziniae clinical isolates.</title>
        <authorList>
            <person name="Wong N.-K."/>
            <person name="Pan Q."/>
        </authorList>
    </citation>
    <scope>NUCLEOTIDE SEQUENCE</scope>
    <source>
        <strain evidence="5">GD03393</strain>
    </source>
</reference>
<evidence type="ECO:0000313" key="6">
    <source>
        <dbReference type="Proteomes" id="UP000644140"/>
    </source>
</evidence>
<evidence type="ECO:0000256" key="3">
    <source>
        <dbReference type="ARBA" id="ARBA00023140"/>
    </source>
</evidence>
<dbReference type="InterPro" id="IPR051053">
    <property type="entry name" value="ECH/Chromodomain_protein"/>
</dbReference>
<dbReference type="PANTHER" id="PTHR43684:SF1">
    <property type="entry name" value="ENOYL-COA DELTA ISOMERASE 2"/>
    <property type="match status" value="1"/>
</dbReference>
<organism evidence="5 6">
    <name type="scientific">Acinetobacter bereziniae</name>
    <name type="common">Acinetobacter genomosp. 10</name>
    <dbReference type="NCBI Taxonomy" id="106648"/>
    <lineage>
        <taxon>Bacteria</taxon>
        <taxon>Pseudomonadati</taxon>
        <taxon>Pseudomonadota</taxon>
        <taxon>Gammaproteobacteria</taxon>
        <taxon>Moraxellales</taxon>
        <taxon>Moraxellaceae</taxon>
        <taxon>Acinetobacter</taxon>
    </lineage>
</organism>
<protein>
    <submittedName>
        <fullName evidence="5">Enoyl-CoA hydratase</fullName>
    </submittedName>
</protein>
<dbReference type="RefSeq" id="WP_004829355.1">
    <property type="nucleotide sequence ID" value="NZ_BBLJ01000001.1"/>
</dbReference>
<dbReference type="InterPro" id="IPR001753">
    <property type="entry name" value="Enoyl-CoA_hydra/iso"/>
</dbReference>
<dbReference type="CDD" id="cd06558">
    <property type="entry name" value="crotonase-like"/>
    <property type="match status" value="1"/>
</dbReference>
<dbReference type="InterPro" id="IPR014748">
    <property type="entry name" value="Enoyl-CoA_hydra_C"/>
</dbReference>
<comment type="subcellular location">
    <subcellularLocation>
        <location evidence="1">Peroxisome</location>
    </subcellularLocation>
</comment>
<proteinExistence type="inferred from homology"/>
<evidence type="ECO:0000313" key="5">
    <source>
        <dbReference type="EMBL" id="UUN99089.1"/>
    </source>
</evidence>
<dbReference type="Gene3D" id="1.10.12.10">
    <property type="entry name" value="Lyase 2-enoyl-coa Hydratase, Chain A, domain 2"/>
    <property type="match status" value="1"/>
</dbReference>
<dbReference type="AlphaFoldDB" id="A0A0A8TNH6"/>
<dbReference type="SUPFAM" id="SSF52096">
    <property type="entry name" value="ClpP/crotonase"/>
    <property type="match status" value="1"/>
</dbReference>
<dbReference type="GeneID" id="69463417"/>
<name>A0A0A8TNH6_ACIBZ</name>
<dbReference type="Pfam" id="PF00378">
    <property type="entry name" value="ECH_1"/>
    <property type="match status" value="1"/>
</dbReference>
<dbReference type="PANTHER" id="PTHR43684">
    <property type="match status" value="1"/>
</dbReference>